<evidence type="ECO:0000313" key="2">
    <source>
        <dbReference type="EMBL" id="CBX98796.1"/>
    </source>
</evidence>
<dbReference type="GeneID" id="13282096"/>
<evidence type="ECO:0000256" key="1">
    <source>
        <dbReference type="SAM" id="MobiDB-lite"/>
    </source>
</evidence>
<dbReference type="AlphaFoldDB" id="E5A598"/>
<feature type="compositionally biased region" description="Low complexity" evidence="1">
    <location>
        <begin position="693"/>
        <end position="709"/>
    </location>
</feature>
<feature type="region of interest" description="Disordered" evidence="1">
    <location>
        <begin position="360"/>
        <end position="406"/>
    </location>
</feature>
<dbReference type="InParanoid" id="E5A598"/>
<feature type="region of interest" description="Disordered" evidence="1">
    <location>
        <begin position="623"/>
        <end position="653"/>
    </location>
</feature>
<protein>
    <submittedName>
        <fullName evidence="2">Uncharacterized protein</fullName>
    </submittedName>
</protein>
<evidence type="ECO:0000313" key="3">
    <source>
        <dbReference type="Proteomes" id="UP000002668"/>
    </source>
</evidence>
<dbReference type="Proteomes" id="UP000002668">
    <property type="component" value="Genome"/>
</dbReference>
<organism evidence="3">
    <name type="scientific">Leptosphaeria maculans (strain JN3 / isolate v23.1.3 / race Av1-4-5-6-7-8)</name>
    <name type="common">Blackleg fungus</name>
    <name type="synonym">Phoma lingam</name>
    <dbReference type="NCBI Taxonomy" id="985895"/>
    <lineage>
        <taxon>Eukaryota</taxon>
        <taxon>Fungi</taxon>
        <taxon>Dikarya</taxon>
        <taxon>Ascomycota</taxon>
        <taxon>Pezizomycotina</taxon>
        <taxon>Dothideomycetes</taxon>
        <taxon>Pleosporomycetidae</taxon>
        <taxon>Pleosporales</taxon>
        <taxon>Pleosporineae</taxon>
        <taxon>Leptosphaeriaceae</taxon>
        <taxon>Plenodomus</taxon>
        <taxon>Plenodomus lingam/Leptosphaeria maculans species complex</taxon>
    </lineage>
</organism>
<dbReference type="EMBL" id="FP929134">
    <property type="protein sequence ID" value="CBX98796.1"/>
    <property type="molecule type" value="Genomic_DNA"/>
</dbReference>
<dbReference type="OMA" id="QDWVGID"/>
<feature type="region of interest" description="Disordered" evidence="1">
    <location>
        <begin position="463"/>
        <end position="484"/>
    </location>
</feature>
<dbReference type="VEuPathDB" id="FungiDB:LEMA_P080350.1"/>
<proteinExistence type="predicted"/>
<sequence length="742" mass="81178">MNWTGGSLQRTRKANGGIIQQQKAYFARARAHLQNVTNLPTTPFRPSYLNASREDDLPGQEASLATRSLRHKGQTSKPRRQDLRALSSDGQHKHHHGGSSRRALVSFHTGNPTNRAVEVAKGNVGGMGTIRVKRSITEADTEVQLLEANKKRLLKRPDWIGVNPSKPVSLPLVPSRDKPGIGKRRRTEIKPGATVGHGMTTNLTDRLIQHDMLREGLRSGVRRNDRDHMRIRIGTDALTSAYSTQRHGCGESQDSSDPMLFEQEYAPNAGTGEPLDEPLKAVRPVNHWSNAASSTFQQEPAAPHGISLTDNHNHRHFEQVPNVVRSRFLGDPDQSDSQGEGFNTQVNHVYTIPRRIQSDASHAPRYRVTQRTGGAQQPFLAIFDDPDSSEDEDGHKGNGENPVRNSTREQLQMDEQLFANAARPQRIQRADGEGGCPNLKRSSAVRTIVDAKAWESFLAIASDDSSHSTATMESRSSNLHLYPTSPNNNKATATWSQLATQGSQAQIGTSAMSASLPSMRRGIGRRALIDATIPDRNRVDVLEREPSQNIEEDEDERLWQAFVFGSDDTCSSSRSLHVPGYRGALSNEPEAISCISLSAAVSSIPPTSSVISPSRVHSITENHFRPAGNVTPGSVRREERSSPVVQGGFDDLSDGELSRDFVQRRLRMGNNACCDTSLDPGRRDSGTRTVEGRLQQARSSAGRQASAGRLDGGQYYSSMQAGPGSDSSSDNNLHLVDAALEA</sequence>
<feature type="region of interest" description="Disordered" evidence="1">
    <location>
        <begin position="672"/>
        <end position="732"/>
    </location>
</feature>
<feature type="compositionally biased region" description="Basic residues" evidence="1">
    <location>
        <begin position="68"/>
        <end position="78"/>
    </location>
</feature>
<feature type="compositionally biased region" description="Polar residues" evidence="1">
    <location>
        <begin position="715"/>
        <end position="732"/>
    </location>
</feature>
<accession>E5A598</accession>
<reference evidence="3" key="1">
    <citation type="journal article" date="2011" name="Nat. Commun.">
        <title>Effector diversification within compartments of the Leptosphaeria maculans genome affected by Repeat-Induced Point mutations.</title>
        <authorList>
            <person name="Rouxel T."/>
            <person name="Grandaubert J."/>
            <person name="Hane J.K."/>
            <person name="Hoede C."/>
            <person name="van de Wouw A.P."/>
            <person name="Couloux A."/>
            <person name="Dominguez V."/>
            <person name="Anthouard V."/>
            <person name="Bally P."/>
            <person name="Bourras S."/>
            <person name="Cozijnsen A.J."/>
            <person name="Ciuffetti L.M."/>
            <person name="Degrave A."/>
            <person name="Dilmaghani A."/>
            <person name="Duret L."/>
            <person name="Fudal I."/>
            <person name="Goodwin S.B."/>
            <person name="Gout L."/>
            <person name="Glaser N."/>
            <person name="Linglin J."/>
            <person name="Kema G.H.J."/>
            <person name="Lapalu N."/>
            <person name="Lawrence C.B."/>
            <person name="May K."/>
            <person name="Meyer M."/>
            <person name="Ollivier B."/>
            <person name="Poulain J."/>
            <person name="Schoch C.L."/>
            <person name="Simon A."/>
            <person name="Spatafora J.W."/>
            <person name="Stachowiak A."/>
            <person name="Turgeon B.G."/>
            <person name="Tyler B.M."/>
            <person name="Vincent D."/>
            <person name="Weissenbach J."/>
            <person name="Amselem J."/>
            <person name="Quesneville H."/>
            <person name="Oliver R.P."/>
            <person name="Wincker P."/>
            <person name="Balesdent M.-H."/>
            <person name="Howlett B.J."/>
        </authorList>
    </citation>
    <scope>NUCLEOTIDE SEQUENCE [LARGE SCALE GENOMIC DNA]</scope>
    <source>
        <strain evidence="3">JN3 / isolate v23.1.3 / race Av1-4-5-6-7-8</strain>
    </source>
</reference>
<feature type="region of interest" description="Disordered" evidence="1">
    <location>
        <begin position="37"/>
        <end position="106"/>
    </location>
</feature>
<dbReference type="HOGENOM" id="CLU_370121_0_0_1"/>
<gene>
    <name evidence="2" type="ORF">LEMA_P080350.1</name>
</gene>
<feature type="compositionally biased region" description="Polar residues" evidence="1">
    <location>
        <begin position="467"/>
        <end position="484"/>
    </location>
</feature>
<dbReference type="eggNOG" id="ENOG502SVDD">
    <property type="taxonomic scope" value="Eukaryota"/>
</dbReference>
<keyword evidence="3" id="KW-1185">Reference proteome</keyword>
<dbReference type="OrthoDB" id="5426563at2759"/>
<name>E5A598_LEPMJ</name>